<reference evidence="3" key="1">
    <citation type="submission" date="2023-06" db="EMBL/GenBank/DDBJ databases">
        <title>Two novel species of Acinetobacter isolated from motorbike repairing workshop in Vietnam.</title>
        <authorList>
            <person name="Le N.T.T."/>
        </authorList>
    </citation>
    <scope>NUCLEOTIDE SEQUENCE</scope>
    <source>
        <strain evidence="3">VNH17</strain>
    </source>
</reference>
<dbReference type="InterPro" id="IPR050640">
    <property type="entry name" value="Bact_2-comp_sensor_kinase"/>
</dbReference>
<sequence>MWSWRLSKIKKSIANPNAVAETRRNKLSQMRQDNVQDQTSASYFFTKIGQWQHLLELIVASNVLAMVLALAEARSWQALETARVLQYMCFINWVILSFSALVDYFQEFFAKFSQKMALILGFILLQLVVLFTTCAVNIIQFWASRSTDFSEQVLFQGVGLHLSYGILLGAFCMRYLYMREQWLKQQYSELNARIQAMQARIHPHFLFNSLNSVVSLIAIDPDRAENMLISLSRLFRASFQELKLVSLAEEIDLCQQYLSIEKMRLGERLNVEWNIQATPIDLKRVTIPLLTLQPLLENSIFHGVEKVLQPSTISVLVEILQNQVSIVITNPYSHDTIKSRKGNGIAIENVKQRLKAYYGQTVKFQVYGGASLYTTVVSYHYRVK</sequence>
<keyword evidence="4" id="KW-1185">Reference proteome</keyword>
<keyword evidence="1" id="KW-0472">Membrane</keyword>
<protein>
    <submittedName>
        <fullName evidence="3">Histidine kinase</fullName>
    </submittedName>
</protein>
<dbReference type="PANTHER" id="PTHR34220:SF7">
    <property type="entry name" value="SENSOR HISTIDINE KINASE YPDA"/>
    <property type="match status" value="1"/>
</dbReference>
<name>A0ABT7WRF3_9GAMM</name>
<dbReference type="Proteomes" id="UP001168524">
    <property type="component" value="Unassembled WGS sequence"/>
</dbReference>
<feature type="transmembrane region" description="Helical" evidence="1">
    <location>
        <begin position="117"/>
        <end position="142"/>
    </location>
</feature>
<feature type="transmembrane region" description="Helical" evidence="1">
    <location>
        <begin position="154"/>
        <end position="177"/>
    </location>
</feature>
<evidence type="ECO:0000259" key="2">
    <source>
        <dbReference type="Pfam" id="PF06580"/>
    </source>
</evidence>
<organism evidence="3 4">
    <name type="scientific">Acinetobacter thutiue</name>
    <dbReference type="NCBI Taxonomy" id="2998078"/>
    <lineage>
        <taxon>Bacteria</taxon>
        <taxon>Pseudomonadati</taxon>
        <taxon>Pseudomonadota</taxon>
        <taxon>Gammaproteobacteria</taxon>
        <taxon>Moraxellales</taxon>
        <taxon>Moraxellaceae</taxon>
        <taxon>Acinetobacter</taxon>
    </lineage>
</organism>
<dbReference type="InterPro" id="IPR010559">
    <property type="entry name" value="Sig_transdc_His_kin_internal"/>
</dbReference>
<comment type="caution">
    <text evidence="3">The sequence shown here is derived from an EMBL/GenBank/DDBJ whole genome shotgun (WGS) entry which is preliminary data.</text>
</comment>
<accession>A0ABT7WRF3</accession>
<evidence type="ECO:0000256" key="1">
    <source>
        <dbReference type="SAM" id="Phobius"/>
    </source>
</evidence>
<dbReference type="Gene3D" id="3.30.565.10">
    <property type="entry name" value="Histidine kinase-like ATPase, C-terminal domain"/>
    <property type="match status" value="1"/>
</dbReference>
<dbReference type="SUPFAM" id="SSF55874">
    <property type="entry name" value="ATPase domain of HSP90 chaperone/DNA topoisomerase II/histidine kinase"/>
    <property type="match status" value="1"/>
</dbReference>
<keyword evidence="1" id="KW-1133">Transmembrane helix</keyword>
<dbReference type="Pfam" id="PF06580">
    <property type="entry name" value="His_kinase"/>
    <property type="match status" value="1"/>
</dbReference>
<dbReference type="RefSeq" id="WP_267981542.1">
    <property type="nucleotide sequence ID" value="NZ_JAPQKF010000007.1"/>
</dbReference>
<feature type="transmembrane region" description="Helical" evidence="1">
    <location>
        <begin position="54"/>
        <end position="73"/>
    </location>
</feature>
<dbReference type="InterPro" id="IPR036890">
    <property type="entry name" value="HATPase_C_sf"/>
</dbReference>
<proteinExistence type="predicted"/>
<keyword evidence="1" id="KW-0812">Transmembrane</keyword>
<evidence type="ECO:0000313" key="4">
    <source>
        <dbReference type="Proteomes" id="UP001168524"/>
    </source>
</evidence>
<dbReference type="EMBL" id="JAUDZE010000007">
    <property type="protein sequence ID" value="MDN0015267.1"/>
    <property type="molecule type" value="Genomic_DNA"/>
</dbReference>
<evidence type="ECO:0000313" key="3">
    <source>
        <dbReference type="EMBL" id="MDN0015267.1"/>
    </source>
</evidence>
<keyword evidence="3" id="KW-0418">Kinase</keyword>
<gene>
    <name evidence="3" type="ORF">QTA56_13655</name>
</gene>
<dbReference type="PANTHER" id="PTHR34220">
    <property type="entry name" value="SENSOR HISTIDINE KINASE YPDA"/>
    <property type="match status" value="1"/>
</dbReference>
<feature type="domain" description="Signal transduction histidine kinase internal region" evidence="2">
    <location>
        <begin position="192"/>
        <end position="269"/>
    </location>
</feature>
<feature type="transmembrane region" description="Helical" evidence="1">
    <location>
        <begin position="85"/>
        <end position="105"/>
    </location>
</feature>
<keyword evidence="3" id="KW-0808">Transferase</keyword>
<dbReference type="GO" id="GO:0016301">
    <property type="term" value="F:kinase activity"/>
    <property type="evidence" value="ECO:0007669"/>
    <property type="project" value="UniProtKB-KW"/>
</dbReference>